<reference evidence="8 9" key="1">
    <citation type="submission" date="2019-08" db="EMBL/GenBank/DDBJ databases">
        <title>Bradymonadales sp. TMQ4.</title>
        <authorList>
            <person name="Liang Q."/>
        </authorList>
    </citation>
    <scope>NUCLEOTIDE SEQUENCE [LARGE SCALE GENOMIC DNA]</scope>
    <source>
        <strain evidence="8 9">TMQ4</strain>
    </source>
</reference>
<dbReference type="InterPro" id="IPR029063">
    <property type="entry name" value="SAM-dependent_MTases_sf"/>
</dbReference>
<comment type="function">
    <text evidence="5">Methylates the class 1 translation termination release factors RF1/PrfA and RF2/PrfB on the glutamine residue of the universally conserved GGQ motif.</text>
</comment>
<dbReference type="PANTHER" id="PTHR18895:SF74">
    <property type="entry name" value="MTRF1L RELEASE FACTOR GLUTAMINE METHYLTRANSFERASE"/>
    <property type="match status" value="1"/>
</dbReference>
<dbReference type="SUPFAM" id="SSF53335">
    <property type="entry name" value="S-adenosyl-L-methionine-dependent methyltransferases"/>
    <property type="match status" value="1"/>
</dbReference>
<dbReference type="GO" id="GO:0102559">
    <property type="term" value="F:peptide chain release factor N(5)-glutamine methyltransferase activity"/>
    <property type="evidence" value="ECO:0007669"/>
    <property type="project" value="UniProtKB-EC"/>
</dbReference>
<dbReference type="InterPro" id="IPR040758">
    <property type="entry name" value="PrmC_N"/>
</dbReference>
<dbReference type="Pfam" id="PF05175">
    <property type="entry name" value="MTS"/>
    <property type="match status" value="1"/>
</dbReference>
<comment type="caution">
    <text evidence="8">The sequence shown here is derived from an EMBL/GenBank/DDBJ whole genome shotgun (WGS) entry which is preliminary data.</text>
</comment>
<feature type="binding site" evidence="5">
    <location>
        <position position="156"/>
    </location>
    <ligand>
        <name>S-adenosyl-L-methionine</name>
        <dbReference type="ChEBI" id="CHEBI:59789"/>
    </ligand>
</feature>
<dbReference type="InterPro" id="IPR002052">
    <property type="entry name" value="DNA_methylase_N6_adenine_CS"/>
</dbReference>
<feature type="binding site" evidence="5">
    <location>
        <position position="202"/>
    </location>
    <ligand>
        <name>S-adenosyl-L-methionine</name>
        <dbReference type="ChEBI" id="CHEBI:59789"/>
    </ligand>
</feature>
<keyword evidence="1 5" id="KW-0489">Methyltransferase</keyword>
<dbReference type="CDD" id="cd02440">
    <property type="entry name" value="AdoMet_MTases"/>
    <property type="match status" value="1"/>
</dbReference>
<dbReference type="AlphaFoldDB" id="A0A5C6XEL1"/>
<keyword evidence="3 5" id="KW-0949">S-adenosyl-L-methionine</keyword>
<accession>A0A5C6XEL1</accession>
<dbReference type="RefSeq" id="WP_146982117.1">
    <property type="nucleotide sequence ID" value="NZ_VOSM01000007.1"/>
</dbReference>
<comment type="catalytic activity">
    <reaction evidence="4 5">
        <text>L-glutaminyl-[peptide chain release factor] + S-adenosyl-L-methionine = N(5)-methyl-L-glutaminyl-[peptide chain release factor] + S-adenosyl-L-homocysteine + H(+)</text>
        <dbReference type="Rhea" id="RHEA:42896"/>
        <dbReference type="Rhea" id="RHEA-COMP:10271"/>
        <dbReference type="Rhea" id="RHEA-COMP:10272"/>
        <dbReference type="ChEBI" id="CHEBI:15378"/>
        <dbReference type="ChEBI" id="CHEBI:30011"/>
        <dbReference type="ChEBI" id="CHEBI:57856"/>
        <dbReference type="ChEBI" id="CHEBI:59789"/>
        <dbReference type="ChEBI" id="CHEBI:61891"/>
        <dbReference type="EC" id="2.1.1.297"/>
    </reaction>
</comment>
<feature type="domain" description="Methyltransferase small" evidence="6">
    <location>
        <begin position="117"/>
        <end position="208"/>
    </location>
</feature>
<dbReference type="OrthoDB" id="9800643at2"/>
<evidence type="ECO:0000256" key="1">
    <source>
        <dbReference type="ARBA" id="ARBA00022603"/>
    </source>
</evidence>
<evidence type="ECO:0000256" key="5">
    <source>
        <dbReference type="HAMAP-Rule" id="MF_02126"/>
    </source>
</evidence>
<dbReference type="PANTHER" id="PTHR18895">
    <property type="entry name" value="HEMK METHYLTRANSFERASE"/>
    <property type="match status" value="1"/>
</dbReference>
<protein>
    <recommendedName>
        <fullName evidence="5">Release factor glutamine methyltransferase</fullName>
        <shortName evidence="5">RF MTase</shortName>
        <ecNumber evidence="5">2.1.1.297</ecNumber>
    </recommendedName>
    <alternativeName>
        <fullName evidence="5">N5-glutamine methyltransferase PrmC</fullName>
    </alternativeName>
    <alternativeName>
        <fullName evidence="5">Protein-(glutamine-N5) MTase PrmC</fullName>
    </alternativeName>
    <alternativeName>
        <fullName evidence="5">Protein-glutamine N-methyltransferase PrmC</fullName>
    </alternativeName>
</protein>
<dbReference type="InterPro" id="IPR050320">
    <property type="entry name" value="N5-glutamine_MTase"/>
</dbReference>
<dbReference type="Gene3D" id="3.40.50.150">
    <property type="entry name" value="Vaccinia Virus protein VP39"/>
    <property type="match status" value="1"/>
</dbReference>
<keyword evidence="9" id="KW-1185">Reference proteome</keyword>
<dbReference type="NCBIfam" id="TIGR03534">
    <property type="entry name" value="RF_mod_PrmC"/>
    <property type="match status" value="1"/>
</dbReference>
<dbReference type="EC" id="2.1.1.297" evidence="5"/>
<dbReference type="PROSITE" id="PS00092">
    <property type="entry name" value="N6_MTASE"/>
    <property type="match status" value="1"/>
</dbReference>
<dbReference type="HAMAP" id="MF_02126">
    <property type="entry name" value="RF_methyltr_PrmC"/>
    <property type="match status" value="1"/>
</dbReference>
<feature type="binding site" evidence="5">
    <location>
        <begin position="133"/>
        <end position="137"/>
    </location>
    <ligand>
        <name>S-adenosyl-L-methionine</name>
        <dbReference type="ChEBI" id="CHEBI:59789"/>
    </ligand>
</feature>
<dbReference type="InterPro" id="IPR007848">
    <property type="entry name" value="Small_mtfrase_dom"/>
</dbReference>
<dbReference type="InterPro" id="IPR019874">
    <property type="entry name" value="RF_methyltr_PrmC"/>
</dbReference>
<comment type="caution">
    <text evidence="5">Lacks conserved residue(s) required for the propagation of feature annotation.</text>
</comment>
<proteinExistence type="inferred from homology"/>
<feature type="binding site" evidence="5">
    <location>
        <begin position="202"/>
        <end position="205"/>
    </location>
    <ligand>
        <name>substrate</name>
    </ligand>
</feature>
<comment type="similarity">
    <text evidence="5">Belongs to the protein N5-glutamine methyltransferase family. PrmC subfamily.</text>
</comment>
<gene>
    <name evidence="5 8" type="primary">prmC</name>
    <name evidence="8" type="ORF">FRC98_14275</name>
</gene>
<evidence type="ECO:0000313" key="9">
    <source>
        <dbReference type="Proteomes" id="UP000321412"/>
    </source>
</evidence>
<dbReference type="InterPro" id="IPR004556">
    <property type="entry name" value="HemK-like"/>
</dbReference>
<keyword evidence="2 5" id="KW-0808">Transferase</keyword>
<dbReference type="Proteomes" id="UP000321412">
    <property type="component" value="Unassembled WGS sequence"/>
</dbReference>
<evidence type="ECO:0000256" key="3">
    <source>
        <dbReference type="ARBA" id="ARBA00022691"/>
    </source>
</evidence>
<dbReference type="GO" id="GO:0032259">
    <property type="term" value="P:methylation"/>
    <property type="evidence" value="ECO:0007669"/>
    <property type="project" value="UniProtKB-KW"/>
</dbReference>
<evidence type="ECO:0000313" key="8">
    <source>
        <dbReference type="EMBL" id="TXD35838.1"/>
    </source>
</evidence>
<dbReference type="EMBL" id="VOSM01000007">
    <property type="protein sequence ID" value="TXD35838.1"/>
    <property type="molecule type" value="Genomic_DNA"/>
</dbReference>
<evidence type="ECO:0000259" key="6">
    <source>
        <dbReference type="Pfam" id="PF05175"/>
    </source>
</evidence>
<evidence type="ECO:0000256" key="4">
    <source>
        <dbReference type="ARBA" id="ARBA00048391"/>
    </source>
</evidence>
<dbReference type="FunFam" id="3.40.50.150:FF:000053">
    <property type="entry name" value="Release factor glutamine methyltransferase"/>
    <property type="match status" value="1"/>
</dbReference>
<dbReference type="NCBIfam" id="TIGR00536">
    <property type="entry name" value="hemK_fam"/>
    <property type="match status" value="1"/>
</dbReference>
<sequence>MSTSEKLGPPWTILKILRWTTDFLGERGIDSPRVDAEVLLSHALDLPRIQLYAQFDRPLIESELASYRAMIKRRAAGEPVAYITGERDFWSITLKTDARALIPRPDTETLVEAALKLLPEVKEDQRLRVADIGTGTGAIALALASERPDLDVAATDLAAPTLELAKENAQALDLSERVSFFQGDLLDALPQAWRSLDMLVSNPPYIGTSEREQLMRDVRDFEPEGALFSGEDGLDILRRLIPASLNVLKPGAYLLLEIGYRQGSAVTGLLEDAGFEEIAILPDLAGRDRVARARRTAQDA</sequence>
<dbReference type="Pfam" id="PF17827">
    <property type="entry name" value="PrmC_N"/>
    <property type="match status" value="1"/>
</dbReference>
<dbReference type="Gene3D" id="1.10.8.10">
    <property type="entry name" value="DNA helicase RuvA subunit, C-terminal domain"/>
    <property type="match status" value="1"/>
</dbReference>
<evidence type="ECO:0000259" key="7">
    <source>
        <dbReference type="Pfam" id="PF17827"/>
    </source>
</evidence>
<evidence type="ECO:0000256" key="2">
    <source>
        <dbReference type="ARBA" id="ARBA00022679"/>
    </source>
</evidence>
<feature type="domain" description="Release factor glutamine methyltransferase N-terminal" evidence="7">
    <location>
        <begin position="16"/>
        <end position="85"/>
    </location>
</feature>
<name>A0A5C6XEL1_9DELT</name>
<dbReference type="GO" id="GO:0003676">
    <property type="term" value="F:nucleic acid binding"/>
    <property type="evidence" value="ECO:0007669"/>
    <property type="project" value="InterPro"/>
</dbReference>
<organism evidence="8 9">
    <name type="scientific">Lujinxingia vulgaris</name>
    <dbReference type="NCBI Taxonomy" id="2600176"/>
    <lineage>
        <taxon>Bacteria</taxon>
        <taxon>Deltaproteobacteria</taxon>
        <taxon>Bradymonadales</taxon>
        <taxon>Lujinxingiaceae</taxon>
        <taxon>Lujinxingia</taxon>
    </lineage>
</organism>